<keyword evidence="2" id="KW-1185">Reference proteome</keyword>
<dbReference type="EMBL" id="JAOXHL010000002">
    <property type="protein sequence ID" value="MCV3728547.1"/>
    <property type="molecule type" value="Genomic_DNA"/>
</dbReference>
<evidence type="ECO:0000313" key="1">
    <source>
        <dbReference type="EMBL" id="MCV3728547.1"/>
    </source>
</evidence>
<dbReference type="Proteomes" id="UP001208245">
    <property type="component" value="Unassembled WGS sequence"/>
</dbReference>
<organism evidence="1 2">
    <name type="scientific">Ureaplasma miroungigenitalium</name>
    <dbReference type="NCBI Taxonomy" id="1042321"/>
    <lineage>
        <taxon>Bacteria</taxon>
        <taxon>Bacillati</taxon>
        <taxon>Mycoplasmatota</taxon>
        <taxon>Mycoplasmoidales</taxon>
        <taxon>Mycoplasmoidaceae</taxon>
        <taxon>Ureaplasma</taxon>
    </lineage>
</organism>
<reference evidence="1 2" key="1">
    <citation type="journal article" date="2020" name="Int. J. Syst. Evol. Microbiol.">
        <title>Ureaplasma miroungigenitalium sp. nov. isolated from northern elephant seals (Mirounga angustirostris) and Ureaplasma zalophigenitalium sp. nov. isolated from California sea lions (Zalophus californianus).</title>
        <authorList>
            <person name="Volokhov D.V."/>
            <person name="Gulland F.M."/>
            <person name="Gao Y."/>
            <person name="Chizhikov V.E."/>
        </authorList>
    </citation>
    <scope>NUCLEOTIDE SEQUENCE [LARGE SCALE GENOMIC DNA]</scope>
    <source>
        <strain evidence="1 2">ES3182-GEN</strain>
    </source>
</reference>
<comment type="caution">
    <text evidence="1">The sequence shown here is derived from an EMBL/GenBank/DDBJ whole genome shotgun (WGS) entry which is preliminary data.</text>
</comment>
<gene>
    <name evidence="1" type="ORF">OF376_02055</name>
</gene>
<evidence type="ECO:0000313" key="2">
    <source>
        <dbReference type="Proteomes" id="UP001208245"/>
    </source>
</evidence>
<accession>A0ABT3BNF5</accession>
<sequence>MKANEQIETTKKIDKNIYYLSPYQDKGWKIMKKGGVRPTRVFLLKKDAIDYVKTLGRNQDAVVYIQKKDGSFQEVRNYRDMK</sequence>
<name>A0ABT3BNF5_9BACT</name>
<dbReference type="Pfam" id="PF09954">
    <property type="entry name" value="DUF2188"/>
    <property type="match status" value="1"/>
</dbReference>
<proteinExistence type="predicted"/>
<dbReference type="RefSeq" id="WP_263821863.1">
    <property type="nucleotide sequence ID" value="NZ_JAOXHK010000004.1"/>
</dbReference>
<dbReference type="InterPro" id="IPR018691">
    <property type="entry name" value="DUF2188"/>
</dbReference>
<protein>
    <submittedName>
        <fullName evidence="1">DUF2188 domain-containing protein</fullName>
    </submittedName>
</protein>